<organism evidence="5 6">
    <name type="scientific">Amycolatopsis silviterrae</name>
    <dbReference type="NCBI Taxonomy" id="1656914"/>
    <lineage>
        <taxon>Bacteria</taxon>
        <taxon>Bacillati</taxon>
        <taxon>Actinomycetota</taxon>
        <taxon>Actinomycetes</taxon>
        <taxon>Pseudonocardiales</taxon>
        <taxon>Pseudonocardiaceae</taxon>
        <taxon>Amycolatopsis</taxon>
    </lineage>
</organism>
<evidence type="ECO:0000256" key="1">
    <source>
        <dbReference type="ARBA" id="ARBA00022630"/>
    </source>
</evidence>
<gene>
    <name evidence="5" type="ORF">ACFSVL_21515</name>
</gene>
<evidence type="ECO:0000313" key="5">
    <source>
        <dbReference type="EMBL" id="MFD2469978.1"/>
    </source>
</evidence>
<comment type="caution">
    <text evidence="5">The sequence shown here is derived from an EMBL/GenBank/DDBJ whole genome shotgun (WGS) entry which is preliminary data.</text>
</comment>
<protein>
    <submittedName>
        <fullName evidence="5">Nitroreductase family protein</fullName>
    </submittedName>
</protein>
<dbReference type="InterPro" id="IPR000415">
    <property type="entry name" value="Nitroreductase-like"/>
</dbReference>
<name>A0ABW5H9F6_9PSEU</name>
<evidence type="ECO:0000256" key="2">
    <source>
        <dbReference type="ARBA" id="ARBA00022643"/>
    </source>
</evidence>
<keyword evidence="6" id="KW-1185">Reference proteome</keyword>
<dbReference type="InterPro" id="IPR029479">
    <property type="entry name" value="Nitroreductase"/>
</dbReference>
<evidence type="ECO:0000313" key="6">
    <source>
        <dbReference type="Proteomes" id="UP001597483"/>
    </source>
</evidence>
<dbReference type="PANTHER" id="PTHR23026:SF90">
    <property type="entry name" value="IODOTYROSINE DEIODINASE 1"/>
    <property type="match status" value="1"/>
</dbReference>
<dbReference type="SUPFAM" id="SSF55469">
    <property type="entry name" value="FMN-dependent nitroreductase-like"/>
    <property type="match status" value="1"/>
</dbReference>
<accession>A0ABW5H9F6</accession>
<dbReference type="Gene3D" id="3.40.109.10">
    <property type="entry name" value="NADH Oxidase"/>
    <property type="match status" value="1"/>
</dbReference>
<keyword evidence="3" id="KW-0560">Oxidoreductase</keyword>
<sequence length="210" mass="22995">MTNDVDGQTMDVFEAMGSAMTMRWLTGEPVPDEVVRKLIWAGTRASTPENSQLWDFVVVTSPEQRARLHETILPDTSALDGVKARTASVTDPVKRRMYDGGSHLLTTLRDAPVLIFICASSWVPGDPREDRYQFAAIYGAAQNMLVAGRAMGLGVAPTGIHTLNTRGVRAVLGVPDHKIIGVTMAVGWAARPFGPLKRKPVEDVLHFETW</sequence>
<proteinExistence type="predicted"/>
<keyword evidence="1" id="KW-0285">Flavoprotein</keyword>
<keyword evidence="2" id="KW-0288">FMN</keyword>
<evidence type="ECO:0000259" key="4">
    <source>
        <dbReference type="Pfam" id="PF00881"/>
    </source>
</evidence>
<dbReference type="InterPro" id="IPR050627">
    <property type="entry name" value="Nitroreductase/BluB"/>
</dbReference>
<evidence type="ECO:0000256" key="3">
    <source>
        <dbReference type="ARBA" id="ARBA00023002"/>
    </source>
</evidence>
<dbReference type="RefSeq" id="WP_378306808.1">
    <property type="nucleotide sequence ID" value="NZ_JBHUKS010000015.1"/>
</dbReference>
<dbReference type="EMBL" id="JBHUKS010000015">
    <property type="protein sequence ID" value="MFD2469978.1"/>
    <property type="molecule type" value="Genomic_DNA"/>
</dbReference>
<reference evidence="6" key="1">
    <citation type="journal article" date="2019" name="Int. J. Syst. Evol. Microbiol.">
        <title>The Global Catalogue of Microorganisms (GCM) 10K type strain sequencing project: providing services to taxonomists for standard genome sequencing and annotation.</title>
        <authorList>
            <consortium name="The Broad Institute Genomics Platform"/>
            <consortium name="The Broad Institute Genome Sequencing Center for Infectious Disease"/>
            <person name="Wu L."/>
            <person name="Ma J."/>
        </authorList>
    </citation>
    <scope>NUCLEOTIDE SEQUENCE [LARGE SCALE GENOMIC DNA]</scope>
    <source>
        <strain evidence="6">CGMCC 4.7641</strain>
    </source>
</reference>
<dbReference type="CDD" id="cd02062">
    <property type="entry name" value="Nitro_FMN_reductase"/>
    <property type="match status" value="1"/>
</dbReference>
<dbReference type="Pfam" id="PF00881">
    <property type="entry name" value="Nitroreductase"/>
    <property type="match status" value="1"/>
</dbReference>
<dbReference type="Proteomes" id="UP001597483">
    <property type="component" value="Unassembled WGS sequence"/>
</dbReference>
<feature type="domain" description="Nitroreductase" evidence="4">
    <location>
        <begin position="21"/>
        <end position="188"/>
    </location>
</feature>
<dbReference type="PANTHER" id="PTHR23026">
    <property type="entry name" value="NADPH NITROREDUCTASE"/>
    <property type="match status" value="1"/>
</dbReference>